<evidence type="ECO:0000256" key="8">
    <source>
        <dbReference type="ARBA" id="ARBA00022801"/>
    </source>
</evidence>
<dbReference type="UniPathway" id="UPA00219"/>
<evidence type="ECO:0000313" key="18">
    <source>
        <dbReference type="Proteomes" id="UP000188993"/>
    </source>
</evidence>
<dbReference type="SUPFAM" id="SSF56601">
    <property type="entry name" value="beta-lactamase/transpeptidase-like"/>
    <property type="match status" value="1"/>
</dbReference>
<dbReference type="Proteomes" id="UP000188993">
    <property type="component" value="Chromosome"/>
</dbReference>
<evidence type="ECO:0000256" key="10">
    <source>
        <dbReference type="ARBA" id="ARBA00022984"/>
    </source>
</evidence>
<dbReference type="EMBL" id="CP019728">
    <property type="protein sequence ID" value="AQS54324.1"/>
    <property type="molecule type" value="Genomic_DNA"/>
</dbReference>
<evidence type="ECO:0000256" key="3">
    <source>
        <dbReference type="ARBA" id="ARBA00007164"/>
    </source>
</evidence>
<evidence type="ECO:0000313" key="17">
    <source>
        <dbReference type="EMBL" id="AQS54324.1"/>
    </source>
</evidence>
<dbReference type="STRING" id="708126.BW727_102000"/>
<comment type="function">
    <text evidence="1">Removes C-terminal D-alanyl residues from sugar-peptide cell wall precursors.</text>
</comment>
<keyword evidence="8 17" id="KW-0378">Hydrolase</keyword>
<evidence type="ECO:0000259" key="16">
    <source>
        <dbReference type="SMART" id="SM00936"/>
    </source>
</evidence>
<dbReference type="KEGG" id="jda:BW727_102000"/>
<dbReference type="RefSeq" id="WP_062472369.1">
    <property type="nucleotide sequence ID" value="NZ_BBYN01000046.1"/>
</dbReference>
<name>A0A1S6IS24_9LACT</name>
<feature type="active site" description="Proton acceptor" evidence="13">
    <location>
        <position position="67"/>
    </location>
</feature>
<dbReference type="Pfam" id="PF07943">
    <property type="entry name" value="PBP5_C"/>
    <property type="match status" value="1"/>
</dbReference>
<dbReference type="Gene3D" id="2.60.410.10">
    <property type="entry name" value="D-Ala-D-Ala carboxypeptidase, C-terminal domain"/>
    <property type="match status" value="1"/>
</dbReference>
<dbReference type="InterPro" id="IPR012338">
    <property type="entry name" value="Beta-lactam/transpept-like"/>
</dbReference>
<keyword evidence="7" id="KW-0732">Signal</keyword>
<keyword evidence="10" id="KW-0573">Peptidoglycan synthesis</keyword>
<protein>
    <recommendedName>
        <fullName evidence="4">serine-type D-Ala-D-Ala carboxypeptidase</fullName>
        <ecNumber evidence="4">3.4.16.4</ecNumber>
    </recommendedName>
</protein>
<evidence type="ECO:0000256" key="11">
    <source>
        <dbReference type="ARBA" id="ARBA00023316"/>
    </source>
</evidence>
<feature type="active site" evidence="13">
    <location>
        <position position="128"/>
    </location>
</feature>
<organism evidence="17 18">
    <name type="scientific">Jeotgalibaca dankookensis</name>
    <dbReference type="NCBI Taxonomy" id="708126"/>
    <lineage>
        <taxon>Bacteria</taxon>
        <taxon>Bacillati</taxon>
        <taxon>Bacillota</taxon>
        <taxon>Bacilli</taxon>
        <taxon>Lactobacillales</taxon>
        <taxon>Carnobacteriaceae</taxon>
        <taxon>Jeotgalibaca</taxon>
    </lineage>
</organism>
<comment type="pathway">
    <text evidence="2">Cell wall biogenesis; peptidoglycan biosynthesis.</text>
</comment>
<dbReference type="SUPFAM" id="SSF69189">
    <property type="entry name" value="Penicillin-binding protein associated domain"/>
    <property type="match status" value="1"/>
</dbReference>
<evidence type="ECO:0000256" key="6">
    <source>
        <dbReference type="ARBA" id="ARBA00022670"/>
    </source>
</evidence>
<dbReference type="Pfam" id="PF00768">
    <property type="entry name" value="Peptidase_S11"/>
    <property type="match status" value="1"/>
</dbReference>
<comment type="catalytic activity">
    <reaction evidence="12">
        <text>Preferential cleavage: (Ac)2-L-Lys-D-Ala-|-D-Ala. Also transpeptidation of peptidyl-alanyl moieties that are N-acyl substituents of D-alanine.</text>
        <dbReference type="EC" id="3.4.16.4"/>
    </reaction>
</comment>
<dbReference type="InterPro" id="IPR015956">
    <property type="entry name" value="Peniciliin-bd_prot_C_sf"/>
</dbReference>
<reference evidence="17 18" key="1">
    <citation type="journal article" date="2014" name="Int. J. Syst. Evol. Microbiol.">
        <title>Jeotgalibaca dankookensis gen. nov., sp. nov., a member of the family Carnobacteriaceae, isolated from seujeot (Korean traditional food).</title>
        <authorList>
            <person name="Lee D.G."/>
            <person name="Trujillo M.E."/>
            <person name="Kang H."/>
            <person name="Ahn T.Y."/>
        </authorList>
    </citation>
    <scope>NUCLEOTIDE SEQUENCE [LARGE SCALE GENOMIC DNA]</scope>
    <source>
        <strain evidence="17 18">EX-07</strain>
    </source>
</reference>
<dbReference type="PANTHER" id="PTHR21581:SF11">
    <property type="entry name" value="D-ALANYL-D-ALANINE CARBOXYPEPTIDASE DACA"/>
    <property type="match status" value="1"/>
</dbReference>
<gene>
    <name evidence="17" type="primary">dacA_1</name>
    <name evidence="17" type="ORF">BW727_102000</name>
</gene>
<evidence type="ECO:0000256" key="1">
    <source>
        <dbReference type="ARBA" id="ARBA00003217"/>
    </source>
</evidence>
<keyword evidence="11" id="KW-0961">Cell wall biogenesis/degradation</keyword>
<dbReference type="InterPro" id="IPR018044">
    <property type="entry name" value="Peptidase_S11"/>
</dbReference>
<keyword evidence="9" id="KW-0133">Cell shape</keyword>
<feature type="binding site" evidence="14">
    <location>
        <position position="255"/>
    </location>
    <ligand>
        <name>substrate</name>
    </ligand>
</feature>
<dbReference type="Gene3D" id="3.40.710.10">
    <property type="entry name" value="DD-peptidase/beta-lactamase superfamily"/>
    <property type="match status" value="1"/>
</dbReference>
<evidence type="ECO:0000256" key="15">
    <source>
        <dbReference type="RuleBase" id="RU004016"/>
    </source>
</evidence>
<evidence type="ECO:0000256" key="9">
    <source>
        <dbReference type="ARBA" id="ARBA00022960"/>
    </source>
</evidence>
<dbReference type="GO" id="GO:0009002">
    <property type="term" value="F:serine-type D-Ala-D-Ala carboxypeptidase activity"/>
    <property type="evidence" value="ECO:0007669"/>
    <property type="project" value="UniProtKB-EC"/>
</dbReference>
<feature type="domain" description="Peptidase S11 D-Ala-D-Ala carboxypeptidase A C-terminal" evidence="16">
    <location>
        <begin position="305"/>
        <end position="413"/>
    </location>
</feature>
<dbReference type="InterPro" id="IPR001967">
    <property type="entry name" value="Peptidase_S11_N"/>
</dbReference>
<dbReference type="OrthoDB" id="9791132at2"/>
<dbReference type="PANTHER" id="PTHR21581">
    <property type="entry name" value="D-ALANYL-D-ALANINE CARBOXYPEPTIDASE"/>
    <property type="match status" value="1"/>
</dbReference>
<dbReference type="InterPro" id="IPR012907">
    <property type="entry name" value="Peptidase_S11_C"/>
</dbReference>
<dbReference type="SMART" id="SM00936">
    <property type="entry name" value="PBP5_C"/>
    <property type="match status" value="1"/>
</dbReference>
<dbReference type="GO" id="GO:0008360">
    <property type="term" value="P:regulation of cell shape"/>
    <property type="evidence" value="ECO:0007669"/>
    <property type="project" value="UniProtKB-KW"/>
</dbReference>
<feature type="active site" description="Acyl-ester intermediate" evidence="13">
    <location>
        <position position="64"/>
    </location>
</feature>
<comment type="similarity">
    <text evidence="3 15">Belongs to the peptidase S11 family.</text>
</comment>
<evidence type="ECO:0000256" key="7">
    <source>
        <dbReference type="ARBA" id="ARBA00022729"/>
    </source>
</evidence>
<dbReference type="GO" id="GO:0071555">
    <property type="term" value="P:cell wall organization"/>
    <property type="evidence" value="ECO:0007669"/>
    <property type="project" value="UniProtKB-KW"/>
</dbReference>
<dbReference type="PRINTS" id="PR00725">
    <property type="entry name" value="DADACBPTASE1"/>
</dbReference>
<dbReference type="GO" id="GO:0009252">
    <property type="term" value="P:peptidoglycan biosynthetic process"/>
    <property type="evidence" value="ECO:0007669"/>
    <property type="project" value="UniProtKB-UniPathway"/>
</dbReference>
<keyword evidence="6" id="KW-0645">Protease</keyword>
<keyword evidence="18" id="KW-1185">Reference proteome</keyword>
<dbReference type="EC" id="3.4.16.4" evidence="4"/>
<evidence type="ECO:0000256" key="14">
    <source>
        <dbReference type="PIRSR" id="PIRSR618044-2"/>
    </source>
</evidence>
<evidence type="ECO:0000256" key="5">
    <source>
        <dbReference type="ARBA" id="ARBA00022645"/>
    </source>
</evidence>
<dbReference type="AlphaFoldDB" id="A0A1S6IS24"/>
<dbReference type="InterPro" id="IPR037167">
    <property type="entry name" value="Peptidase_S11_C_sf"/>
</dbReference>
<sequence length="444" mass="48591">MYKMKKWAVGIVTTGMLGSTLFATRTVSAVEPISVSAEAAFVMDNGTNKVLLDQNGNEPLYIASMTKLLPIYLINQAVEEETISWDTAVPISDYAKAISQNYELSNVPLRQDFDYTVKDLYEAMVIYSANGATIAVSELLAGSEPAFVDLMKKQLDEWGIEGYSLYNVTGLPNNYASELGNLYPDAPVNEENKLSARGVATVADHLLDDYPEVLETAKIQEKIFMEGSGDEVRMTTYNLMLPDQLYARPAVDGLKTGTTDASGASFTGTALENDMRVITVIIGAEDNLMRFGETGRLMNYAFTNFEKVQVGEKGMAVETEKPLTVDKGKQEEVDLIYSEDAYVVTATEEAERTITTELSLDTELLNEKGLIEAPIEKDTKVGEISISVEGEESDYIGDSSNQASVAVGSTIEKANAFVLAGRWITNTVSNGWNNMTEFISGFFN</sequence>
<dbReference type="GO" id="GO:0006508">
    <property type="term" value="P:proteolysis"/>
    <property type="evidence" value="ECO:0007669"/>
    <property type="project" value="UniProtKB-KW"/>
</dbReference>
<evidence type="ECO:0000256" key="4">
    <source>
        <dbReference type="ARBA" id="ARBA00012448"/>
    </source>
</evidence>
<evidence type="ECO:0000256" key="2">
    <source>
        <dbReference type="ARBA" id="ARBA00004752"/>
    </source>
</evidence>
<accession>A0A1S6IS24</accession>
<proteinExistence type="inferred from homology"/>
<evidence type="ECO:0000256" key="13">
    <source>
        <dbReference type="PIRSR" id="PIRSR618044-1"/>
    </source>
</evidence>
<keyword evidence="5 17" id="KW-0121">Carboxypeptidase</keyword>
<evidence type="ECO:0000256" key="12">
    <source>
        <dbReference type="ARBA" id="ARBA00034000"/>
    </source>
</evidence>